<accession>A0ACA9PNH9</accession>
<evidence type="ECO:0000313" key="2">
    <source>
        <dbReference type="Proteomes" id="UP000789920"/>
    </source>
</evidence>
<organism evidence="1 2">
    <name type="scientific">Racocetra persica</name>
    <dbReference type="NCBI Taxonomy" id="160502"/>
    <lineage>
        <taxon>Eukaryota</taxon>
        <taxon>Fungi</taxon>
        <taxon>Fungi incertae sedis</taxon>
        <taxon>Mucoromycota</taxon>
        <taxon>Glomeromycotina</taxon>
        <taxon>Glomeromycetes</taxon>
        <taxon>Diversisporales</taxon>
        <taxon>Gigasporaceae</taxon>
        <taxon>Racocetra</taxon>
    </lineage>
</organism>
<evidence type="ECO:0000313" key="1">
    <source>
        <dbReference type="EMBL" id="CAG8717085.1"/>
    </source>
</evidence>
<feature type="non-terminal residue" evidence="1">
    <location>
        <position position="280"/>
    </location>
</feature>
<protein>
    <submittedName>
        <fullName evidence="1">14834_t:CDS:1</fullName>
    </submittedName>
</protein>
<proteinExistence type="predicted"/>
<name>A0ACA9PNH9_9GLOM</name>
<gene>
    <name evidence="1" type="ORF">RPERSI_LOCUS10983</name>
</gene>
<keyword evidence="2" id="KW-1185">Reference proteome</keyword>
<comment type="caution">
    <text evidence="1">The sequence shown here is derived from an EMBL/GenBank/DDBJ whole genome shotgun (WGS) entry which is preliminary data.</text>
</comment>
<reference evidence="1" key="1">
    <citation type="submission" date="2021-06" db="EMBL/GenBank/DDBJ databases">
        <authorList>
            <person name="Kallberg Y."/>
            <person name="Tangrot J."/>
            <person name="Rosling A."/>
        </authorList>
    </citation>
    <scope>NUCLEOTIDE SEQUENCE</scope>
    <source>
        <strain evidence="1">MA461A</strain>
    </source>
</reference>
<dbReference type="Proteomes" id="UP000789920">
    <property type="component" value="Unassembled WGS sequence"/>
</dbReference>
<feature type="non-terminal residue" evidence="1">
    <location>
        <position position="1"/>
    </location>
</feature>
<sequence>YYTEKTYVIGAFNIRAFSVIKSANESIMRIIKNIIRSYDIILCQEIHAPQDEIEFIKELVESISTSSTPYTYTLSDPVGRDNERYLYIYKEKVWRLNKAYIINEEKLDVKFIRNPYIAKFQYQRHSEVWINLVGYYTEPRNAYYEVRANELFSMDELIYAFDNLINKSDNFSKFVSERKESRKKVFDEPIIMIGDFDTSDLRKDEYTKVDRLLQQNELVLVGLNASYDQFIFEKKVKKKMIKSVKVWRFNKDWSYNDLSIVEEATKLIFNNFPIKFVFKL</sequence>
<dbReference type="EMBL" id="CAJVQC010022234">
    <property type="protein sequence ID" value="CAG8717085.1"/>
    <property type="molecule type" value="Genomic_DNA"/>
</dbReference>